<dbReference type="InterPro" id="IPR004572">
    <property type="entry name" value="Protoporphyrinogen_oxidase"/>
</dbReference>
<dbReference type="UniPathway" id="UPA00252"/>
<keyword evidence="11 12" id="KW-0350">Heme biosynthesis</keyword>
<keyword evidence="10 12" id="KW-0560">Oxidoreductase</keyword>
<keyword evidence="15" id="KW-1185">Reference proteome</keyword>
<dbReference type="EC" id="1.3.3.15" evidence="6 12"/>
<comment type="subcellular location">
    <subcellularLocation>
        <location evidence="12">Cytoplasm</location>
    </subcellularLocation>
</comment>
<keyword evidence="8 12" id="KW-0285">Flavoprotein</keyword>
<proteinExistence type="inferred from homology"/>
<dbReference type="Gene3D" id="3.50.50.60">
    <property type="entry name" value="FAD/NAD(P)-binding domain"/>
    <property type="match status" value="1"/>
</dbReference>
<comment type="similarity">
    <text evidence="5 12">Belongs to the protoporphyrinogen/coproporphyrinogen oxidase family. Coproporphyrinogen III oxidase subfamily.</text>
</comment>
<evidence type="ECO:0000256" key="4">
    <source>
        <dbReference type="ARBA" id="ARBA00004744"/>
    </source>
</evidence>
<dbReference type="InterPro" id="IPR036188">
    <property type="entry name" value="FAD/NAD-bd_sf"/>
</dbReference>
<dbReference type="Proteomes" id="UP000183530">
    <property type="component" value="Chromosome"/>
</dbReference>
<dbReference type="GO" id="GO:0004729">
    <property type="term" value="F:oxygen-dependent protoporphyrinogen oxidase activity"/>
    <property type="evidence" value="ECO:0007669"/>
    <property type="project" value="UniProtKB-UniRule"/>
</dbReference>
<dbReference type="OrthoDB" id="3450553at2"/>
<evidence type="ECO:0000313" key="14">
    <source>
        <dbReference type="EMBL" id="APF39674.1"/>
    </source>
</evidence>
<dbReference type="EMBL" id="CP018135">
    <property type="protein sequence ID" value="APF39674.1"/>
    <property type="molecule type" value="Genomic_DNA"/>
</dbReference>
<dbReference type="RefSeq" id="WP_071893033.1">
    <property type="nucleotide sequence ID" value="NZ_CP018135.1"/>
</dbReference>
<evidence type="ECO:0000256" key="5">
    <source>
        <dbReference type="ARBA" id="ARBA00008310"/>
    </source>
</evidence>
<name>A0A1L2ZK28_9MICC</name>
<evidence type="ECO:0000256" key="6">
    <source>
        <dbReference type="ARBA" id="ARBA00012402"/>
    </source>
</evidence>
<sequence>MAEDTAQSAPAQPAIVVGGGISGLVAARELAVRGFAVTVLEAAGHWGGCVYAHELDGLTLDAGAESFATKSTAVPDLLKELGLDSEIVIPRPGGSWLYTVNSEGAPEVFPSPKQGLFGIPAAPTAKDVVVIIGEAAATEAARDLEMPVDPALLEPGVSLGQVVRARMGEAVLDRLVTPVVAGVLSAHPDFLDCDAAAPGLRAALAREGSLARAAASLRAAAPAGSAVGGLVGGMQSFTRALVSDLEERGAELLLNTIVESVTQADDGSWRLETGEDSFATEHLVIATDGPTAAALLPEQFANATETVDSEIPSTGAPIALVTLVLDAPLLDQAPRGTGLLVAPGTPGVTAKALTHASAKWQWLADAAGPGTHVVRLSFGRLDDVAAEGAGSGAGSVSATSEDEALVAAAIADASTLLGGSLSAADVLASDVVRFRAGLPFARPGHRQHMASLREQLEQHEGLHVVGAWIAGTGLAAVVADTRRRVSASSQS</sequence>
<keyword evidence="9 12" id="KW-0274">FAD</keyword>
<dbReference type="InterPro" id="IPR050464">
    <property type="entry name" value="Zeta_carotene_desat/Oxidored"/>
</dbReference>
<dbReference type="SUPFAM" id="SSF51905">
    <property type="entry name" value="FAD/NAD(P)-binding domain"/>
    <property type="match status" value="1"/>
</dbReference>
<evidence type="ECO:0000256" key="2">
    <source>
        <dbReference type="ARBA" id="ARBA00001974"/>
    </source>
</evidence>
<evidence type="ECO:0000259" key="13">
    <source>
        <dbReference type="Pfam" id="PF01593"/>
    </source>
</evidence>
<evidence type="ECO:0000256" key="10">
    <source>
        <dbReference type="ARBA" id="ARBA00023002"/>
    </source>
</evidence>
<feature type="domain" description="Amine oxidase" evidence="13">
    <location>
        <begin position="21"/>
        <end position="473"/>
    </location>
</feature>
<evidence type="ECO:0000313" key="15">
    <source>
        <dbReference type="Proteomes" id="UP000183530"/>
    </source>
</evidence>
<dbReference type="GO" id="GO:0006783">
    <property type="term" value="P:heme biosynthetic process"/>
    <property type="evidence" value="ECO:0007669"/>
    <property type="project" value="UniProtKB-UniRule"/>
</dbReference>
<keyword evidence="12" id="KW-0963">Cytoplasm</keyword>
<dbReference type="Gene3D" id="1.10.3110.10">
    <property type="entry name" value="protoporphyrinogen ix oxidase, domain 3"/>
    <property type="match status" value="1"/>
</dbReference>
<dbReference type="PANTHER" id="PTHR42923:SF3">
    <property type="entry name" value="PROTOPORPHYRINOGEN OXIDASE"/>
    <property type="match status" value="1"/>
</dbReference>
<comment type="function">
    <text evidence="3 12">Involved in coproporphyrin-dependent heme b biosynthesis. Catalyzes the oxidation of coproporphyrinogen III to coproporphyrin III.</text>
</comment>
<dbReference type="AlphaFoldDB" id="A0A1L2ZK28"/>
<dbReference type="Pfam" id="PF01593">
    <property type="entry name" value="Amino_oxidase"/>
    <property type="match status" value="1"/>
</dbReference>
<evidence type="ECO:0000256" key="7">
    <source>
        <dbReference type="ARBA" id="ARBA00019046"/>
    </source>
</evidence>
<accession>A0A1L2ZK28</accession>
<dbReference type="NCBIfam" id="TIGR00562">
    <property type="entry name" value="proto_IX_ox"/>
    <property type="match status" value="1"/>
</dbReference>
<evidence type="ECO:0000256" key="12">
    <source>
        <dbReference type="RuleBase" id="RU364052"/>
    </source>
</evidence>
<evidence type="ECO:0000256" key="9">
    <source>
        <dbReference type="ARBA" id="ARBA00022827"/>
    </source>
</evidence>
<dbReference type="Gene3D" id="3.90.660.20">
    <property type="entry name" value="Protoporphyrinogen oxidase, mitochondrial, domain 2"/>
    <property type="match status" value="1"/>
</dbReference>
<dbReference type="SUPFAM" id="SSF54373">
    <property type="entry name" value="FAD-linked reductases, C-terminal domain"/>
    <property type="match status" value="1"/>
</dbReference>
<evidence type="ECO:0000256" key="8">
    <source>
        <dbReference type="ARBA" id="ARBA00022630"/>
    </source>
</evidence>
<dbReference type="GO" id="GO:0005737">
    <property type="term" value="C:cytoplasm"/>
    <property type="evidence" value="ECO:0007669"/>
    <property type="project" value="UniProtKB-SubCell"/>
</dbReference>
<dbReference type="PANTHER" id="PTHR42923">
    <property type="entry name" value="PROTOPORPHYRINOGEN OXIDASE"/>
    <property type="match status" value="1"/>
</dbReference>
<reference evidence="14 15" key="1">
    <citation type="submission" date="2016-11" db="EMBL/GenBank/DDBJ databases">
        <title>Genome sequencing of Zhihengliuella aestuarii B18 antagonistic to Plasmodiophora brassicae.</title>
        <authorList>
            <person name="Luo Y."/>
        </authorList>
    </citation>
    <scope>NUCLEOTIDE SEQUENCE [LARGE SCALE GENOMIC DNA]</scope>
    <source>
        <strain evidence="14 15">B18</strain>
    </source>
</reference>
<evidence type="ECO:0000256" key="11">
    <source>
        <dbReference type="ARBA" id="ARBA00023133"/>
    </source>
</evidence>
<dbReference type="InterPro" id="IPR002937">
    <property type="entry name" value="Amino_oxidase"/>
</dbReference>
<evidence type="ECO:0000256" key="1">
    <source>
        <dbReference type="ARBA" id="ARBA00001755"/>
    </source>
</evidence>
<evidence type="ECO:0000256" key="3">
    <source>
        <dbReference type="ARBA" id="ARBA00002185"/>
    </source>
</evidence>
<dbReference type="STRING" id="556325.BHE16_00055"/>
<gene>
    <name evidence="14" type="ORF">BHE16_00055</name>
</gene>
<comment type="pathway">
    <text evidence="4 12">Porphyrin-containing compound metabolism; protoheme biosynthesis.</text>
</comment>
<dbReference type="KEGG" id="nae:BHE16_00055"/>
<organism evidence="14 15">
    <name type="scientific">Neomicrococcus aestuarii</name>
    <dbReference type="NCBI Taxonomy" id="556325"/>
    <lineage>
        <taxon>Bacteria</taxon>
        <taxon>Bacillati</taxon>
        <taxon>Actinomycetota</taxon>
        <taxon>Actinomycetes</taxon>
        <taxon>Micrococcales</taxon>
        <taxon>Micrococcaceae</taxon>
        <taxon>Neomicrococcus</taxon>
    </lineage>
</organism>
<comment type="catalytic activity">
    <reaction evidence="1">
        <text>coproporphyrinogen III + 3 O2 = coproporphyrin III + 3 H2O2</text>
        <dbReference type="Rhea" id="RHEA:43436"/>
        <dbReference type="ChEBI" id="CHEBI:15379"/>
        <dbReference type="ChEBI" id="CHEBI:16240"/>
        <dbReference type="ChEBI" id="CHEBI:57309"/>
        <dbReference type="ChEBI" id="CHEBI:131725"/>
        <dbReference type="EC" id="1.3.3.15"/>
    </reaction>
    <physiologicalReaction direction="left-to-right" evidence="1">
        <dbReference type="Rhea" id="RHEA:43437"/>
    </physiologicalReaction>
</comment>
<protein>
    <recommendedName>
        <fullName evidence="7 12">Coproporphyrinogen III oxidase</fullName>
        <ecNumber evidence="6 12">1.3.3.15</ecNumber>
    </recommendedName>
</protein>
<comment type="cofactor">
    <cofactor evidence="2 12">
        <name>FAD</name>
        <dbReference type="ChEBI" id="CHEBI:57692"/>
    </cofactor>
</comment>